<accession>A0A0L0HUD2</accession>
<dbReference type="OrthoDB" id="10354941at2759"/>
<gene>
    <name evidence="2" type="ORF">SPPG_00403</name>
</gene>
<feature type="region of interest" description="Disordered" evidence="1">
    <location>
        <begin position="262"/>
        <end position="281"/>
    </location>
</feature>
<reference evidence="2 3" key="1">
    <citation type="submission" date="2009-08" db="EMBL/GenBank/DDBJ databases">
        <title>The Genome Sequence of Spizellomyces punctatus strain DAOM BR117.</title>
        <authorList>
            <consortium name="The Broad Institute Genome Sequencing Platform"/>
            <person name="Russ C."/>
            <person name="Cuomo C."/>
            <person name="Shea T."/>
            <person name="Young S.K."/>
            <person name="Zeng Q."/>
            <person name="Koehrsen M."/>
            <person name="Haas B."/>
            <person name="Borodovsky M."/>
            <person name="Guigo R."/>
            <person name="Alvarado L."/>
            <person name="Berlin A."/>
            <person name="Bochicchio J."/>
            <person name="Borenstein D."/>
            <person name="Chapman S."/>
            <person name="Chen Z."/>
            <person name="Engels R."/>
            <person name="Freedman E."/>
            <person name="Gellesch M."/>
            <person name="Goldberg J."/>
            <person name="Griggs A."/>
            <person name="Gujja S."/>
            <person name="Heiman D."/>
            <person name="Hepburn T."/>
            <person name="Howarth C."/>
            <person name="Jen D."/>
            <person name="Larson L."/>
            <person name="Lewis B."/>
            <person name="Mehta T."/>
            <person name="Park D."/>
            <person name="Pearson M."/>
            <person name="Roberts A."/>
            <person name="Saif S."/>
            <person name="Shenoy N."/>
            <person name="Sisk P."/>
            <person name="Stolte C."/>
            <person name="Sykes S."/>
            <person name="Thomson T."/>
            <person name="Walk T."/>
            <person name="White J."/>
            <person name="Yandava C."/>
            <person name="Burger G."/>
            <person name="Gray M.W."/>
            <person name="Holland P.W.H."/>
            <person name="King N."/>
            <person name="Lang F.B.F."/>
            <person name="Roger A.J."/>
            <person name="Ruiz-Trillo I."/>
            <person name="Lander E."/>
            <person name="Nusbaum C."/>
        </authorList>
    </citation>
    <scope>NUCLEOTIDE SEQUENCE [LARGE SCALE GENOMIC DNA]</scope>
    <source>
        <strain evidence="2 3">DAOM BR117</strain>
    </source>
</reference>
<proteinExistence type="predicted"/>
<keyword evidence="3" id="KW-1185">Reference proteome</keyword>
<feature type="compositionally biased region" description="Polar residues" evidence="1">
    <location>
        <begin position="382"/>
        <end position="417"/>
    </location>
</feature>
<dbReference type="EMBL" id="KQ257450">
    <property type="protein sequence ID" value="KND04692.1"/>
    <property type="molecule type" value="Genomic_DNA"/>
</dbReference>
<dbReference type="RefSeq" id="XP_016612731.1">
    <property type="nucleotide sequence ID" value="XM_016748731.1"/>
</dbReference>
<protein>
    <submittedName>
        <fullName evidence="2">Uncharacterized protein</fullName>
    </submittedName>
</protein>
<feature type="region of interest" description="Disordered" evidence="1">
    <location>
        <begin position="31"/>
        <end position="57"/>
    </location>
</feature>
<evidence type="ECO:0000313" key="3">
    <source>
        <dbReference type="Proteomes" id="UP000053201"/>
    </source>
</evidence>
<dbReference type="VEuPathDB" id="FungiDB:SPPG_00403"/>
<evidence type="ECO:0000313" key="2">
    <source>
        <dbReference type="EMBL" id="KND04692.1"/>
    </source>
</evidence>
<dbReference type="InParanoid" id="A0A0L0HUD2"/>
<evidence type="ECO:0000256" key="1">
    <source>
        <dbReference type="SAM" id="MobiDB-lite"/>
    </source>
</evidence>
<feature type="compositionally biased region" description="Polar residues" evidence="1">
    <location>
        <begin position="31"/>
        <end position="49"/>
    </location>
</feature>
<dbReference type="AlphaFoldDB" id="A0A0L0HUD2"/>
<dbReference type="Proteomes" id="UP000053201">
    <property type="component" value="Unassembled WGS sequence"/>
</dbReference>
<dbReference type="GeneID" id="27684132"/>
<organism evidence="2 3">
    <name type="scientific">Spizellomyces punctatus (strain DAOM BR117)</name>
    <dbReference type="NCBI Taxonomy" id="645134"/>
    <lineage>
        <taxon>Eukaryota</taxon>
        <taxon>Fungi</taxon>
        <taxon>Fungi incertae sedis</taxon>
        <taxon>Chytridiomycota</taxon>
        <taxon>Chytridiomycota incertae sedis</taxon>
        <taxon>Chytridiomycetes</taxon>
        <taxon>Spizellomycetales</taxon>
        <taxon>Spizellomycetaceae</taxon>
        <taxon>Spizellomyces</taxon>
    </lineage>
</organism>
<feature type="region of interest" description="Disordered" evidence="1">
    <location>
        <begin position="381"/>
        <end position="429"/>
    </location>
</feature>
<name>A0A0L0HUD2_SPIPD</name>
<sequence>MFSKPPPFVPSMPSPIDSQRLLSQSSETYLPATPLSQSHPRPTIYTQFSPAPAPTGAEPKAFIMKKNLENLMGEMLKQMKLAFGHLQQVRDNIEAEAGKAKAILQPENLNQAFDCFVQVHVLPYLDTLTTSVGEAMQKTADATTAKLDKLIEDHQKSQEQQTEILAQLKDLAQKLVTEQQTLTDIKTDILRQERAVNLEATKIRESRLKNDATLESIVLALTGHKALLGSLMKTATEIQGRQETLDANNKEGCEALRQMLESATTGSKETKQRTNLDGENGVTSLASSTWRSGAQQTHYAVPPHWAASSAILPAFNIAQSDYARVACNVAPWGNHQVKIEESSSLGMLYMQGGPGYQNLYRLHVPPASGTVSHTPAVYPAQYSPSASKEHSCSASGTDTGSAKSTGWSNGAQSSRAAQSEVPLNATAPPSAKGFELELEDERYVNNVSLSLCDSCLCGRWDDICIRSGLHARAAAHGRETTKFSRLTLKKPPPATTIEQDVPDVIVVEAFEDSSSKERLPVTAARQQVEPHHEGPIENGFMQANSPFPIPDGRMTRV</sequence>
<feature type="region of interest" description="Disordered" evidence="1">
    <location>
        <begin position="532"/>
        <end position="557"/>
    </location>
</feature>